<organism evidence="2 3">
    <name type="scientific">Virgibacillus salinus</name>
    <dbReference type="NCBI Taxonomy" id="553311"/>
    <lineage>
        <taxon>Bacteria</taxon>
        <taxon>Bacillati</taxon>
        <taxon>Bacillota</taxon>
        <taxon>Bacilli</taxon>
        <taxon>Bacillales</taxon>
        <taxon>Bacillaceae</taxon>
        <taxon>Virgibacillus</taxon>
    </lineage>
</organism>
<dbReference type="RefSeq" id="WP_092493311.1">
    <property type="nucleotide sequence ID" value="NZ_FNKD01000003.1"/>
</dbReference>
<protein>
    <submittedName>
        <fullName evidence="2">Uncharacterized protein</fullName>
    </submittedName>
</protein>
<feature type="transmembrane region" description="Helical" evidence="1">
    <location>
        <begin position="35"/>
        <end position="53"/>
    </location>
</feature>
<evidence type="ECO:0000313" key="2">
    <source>
        <dbReference type="EMBL" id="SDQ77690.1"/>
    </source>
</evidence>
<feature type="transmembrane region" description="Helical" evidence="1">
    <location>
        <begin position="12"/>
        <end position="29"/>
    </location>
</feature>
<evidence type="ECO:0000256" key="1">
    <source>
        <dbReference type="SAM" id="Phobius"/>
    </source>
</evidence>
<dbReference type="STRING" id="553311.SAMN05216231_2487"/>
<reference evidence="2 3" key="1">
    <citation type="submission" date="2016-10" db="EMBL/GenBank/DDBJ databases">
        <authorList>
            <person name="de Groot N.N."/>
        </authorList>
    </citation>
    <scope>NUCLEOTIDE SEQUENCE [LARGE SCALE GENOMIC DNA]</scope>
    <source>
        <strain evidence="2 3">CGMCC 1.10449</strain>
    </source>
</reference>
<name>A0A1H1DMR3_9BACI</name>
<sequence length="61" mass="6843">MNWPVLRDLKSMIGFSISKILGVIAIVLAANSNNYWVLFVVALSVMFISVARADKIYKQNL</sequence>
<dbReference type="AlphaFoldDB" id="A0A1H1DMR3"/>
<accession>A0A1H1DMR3</accession>
<keyword evidence="1" id="KW-1133">Transmembrane helix</keyword>
<proteinExistence type="predicted"/>
<evidence type="ECO:0000313" key="3">
    <source>
        <dbReference type="Proteomes" id="UP000199444"/>
    </source>
</evidence>
<keyword evidence="1" id="KW-0812">Transmembrane</keyword>
<keyword evidence="3" id="KW-1185">Reference proteome</keyword>
<dbReference type="Proteomes" id="UP000199444">
    <property type="component" value="Unassembled WGS sequence"/>
</dbReference>
<gene>
    <name evidence="2" type="ORF">SAMN05216231_2487</name>
</gene>
<keyword evidence="1" id="KW-0472">Membrane</keyword>
<dbReference type="EMBL" id="FNKD01000003">
    <property type="protein sequence ID" value="SDQ77690.1"/>
    <property type="molecule type" value="Genomic_DNA"/>
</dbReference>